<dbReference type="Proteomes" id="UP000606499">
    <property type="component" value="Unassembled WGS sequence"/>
</dbReference>
<evidence type="ECO:0000259" key="1">
    <source>
        <dbReference type="Pfam" id="PF14065"/>
    </source>
</evidence>
<dbReference type="Pfam" id="PF14065">
    <property type="entry name" value="Pvc16_N"/>
    <property type="match status" value="1"/>
</dbReference>
<comment type="caution">
    <text evidence="2">The sequence shown here is derived from an EMBL/GenBank/DDBJ whole genome shotgun (WGS) entry which is preliminary data.</text>
</comment>
<dbReference type="InterPro" id="IPR025351">
    <property type="entry name" value="Pvc16_N"/>
</dbReference>
<organism evidence="2 3">
    <name type="scientific">Agathobaculum faecis</name>
    <dbReference type="NCBI Taxonomy" id="2763013"/>
    <lineage>
        <taxon>Bacteria</taxon>
        <taxon>Bacillati</taxon>
        <taxon>Bacillota</taxon>
        <taxon>Clostridia</taxon>
        <taxon>Eubacteriales</taxon>
        <taxon>Butyricicoccaceae</taxon>
        <taxon>Agathobaculum</taxon>
    </lineage>
</organism>
<sequence length="438" mass="48281">MADYTAIVEAGNAVVELLRDSLTPEPLGNRELIALCSPHESENNQLTLYLYHIEEENQNMTSGYYQMDQNTQRRTAAQYTLRYLATAHSKAPAQLRQADQHRIIGAAIQTLRDNPVVPQRYLAGSLAEERAQLHLAVEKVPLEQLLKIWNNTSKEYKLSFVLMVTGVTIASRRQRRIARVTDFKVAIDPEAHEGQVQRRVSAVLRLRDGFLGTPVENSGALFRVDGAPSQPQAKQGGYRVWTDLPAGRHTLSVSLRGFQTEELVMEIQPDAVWEGSADLKPGLGYPFGKDAATVRLTVTRGGKPLADQPVWLAAAESAPLKLAQDKAEQGAQTLRLFCRGGADTLPVPGVFLLEEKEAPELVHLQAVEGEEGRLAAPLAHAHTRGRALLPAQQYRTDGQGRLSMMLREAARLAVFCGGSIQYAEPVTDGEQAVILRFE</sequence>
<name>A0A923RVQ4_9FIRM</name>
<accession>A0A923RVQ4</accession>
<dbReference type="RefSeq" id="WP_054326495.1">
    <property type="nucleotide sequence ID" value="NZ_JACOPL010000006.1"/>
</dbReference>
<evidence type="ECO:0000313" key="2">
    <source>
        <dbReference type="EMBL" id="MBC5725262.1"/>
    </source>
</evidence>
<protein>
    <submittedName>
        <fullName evidence="2">DUF4255 domain-containing protein</fullName>
    </submittedName>
</protein>
<dbReference type="AlphaFoldDB" id="A0A923RVQ4"/>
<keyword evidence="3" id="KW-1185">Reference proteome</keyword>
<evidence type="ECO:0000313" key="3">
    <source>
        <dbReference type="Proteomes" id="UP000606499"/>
    </source>
</evidence>
<proteinExistence type="predicted"/>
<gene>
    <name evidence="2" type="ORF">H8S45_07300</name>
</gene>
<feature type="domain" description="Pvc16 N-terminal" evidence="1">
    <location>
        <begin position="12"/>
        <end position="180"/>
    </location>
</feature>
<dbReference type="EMBL" id="JACOPL010000006">
    <property type="protein sequence ID" value="MBC5725262.1"/>
    <property type="molecule type" value="Genomic_DNA"/>
</dbReference>
<reference evidence="2" key="1">
    <citation type="submission" date="2020-08" db="EMBL/GenBank/DDBJ databases">
        <title>Genome public.</title>
        <authorList>
            <person name="Liu C."/>
            <person name="Sun Q."/>
        </authorList>
    </citation>
    <scope>NUCLEOTIDE SEQUENCE</scope>
    <source>
        <strain evidence="2">NSJ-28</strain>
    </source>
</reference>